<dbReference type="AlphaFoldDB" id="A0AB38W5R8"/>
<dbReference type="GO" id="GO:0005886">
    <property type="term" value="C:plasma membrane"/>
    <property type="evidence" value="ECO:0007669"/>
    <property type="project" value="TreeGrafter"/>
</dbReference>
<dbReference type="GO" id="GO:0090563">
    <property type="term" value="F:protein-phosphocysteine-sugar phosphotransferase activity"/>
    <property type="evidence" value="ECO:0007669"/>
    <property type="project" value="TreeGrafter"/>
</dbReference>
<evidence type="ECO:0000256" key="4">
    <source>
        <dbReference type="ARBA" id="ARBA00022597"/>
    </source>
</evidence>
<dbReference type="GO" id="GO:0009401">
    <property type="term" value="P:phosphoenolpyruvate-dependent sugar phosphotransferase system"/>
    <property type="evidence" value="ECO:0007669"/>
    <property type="project" value="UniProtKB-KW"/>
</dbReference>
<keyword evidence="3" id="KW-0597">Phosphoprotein</keyword>
<accession>A0AB38W5R8</accession>
<keyword evidence="6" id="KW-0598">Phosphotransferase system</keyword>
<evidence type="ECO:0000256" key="3">
    <source>
        <dbReference type="ARBA" id="ARBA00022553"/>
    </source>
</evidence>
<evidence type="ECO:0000256" key="1">
    <source>
        <dbReference type="ARBA" id="ARBA00002434"/>
    </source>
</evidence>
<reference evidence="8 9" key="1">
    <citation type="submission" date="2019-01" db="EMBL/GenBank/DDBJ databases">
        <authorList>
            <consortium name="Pathogen Informatics"/>
        </authorList>
    </citation>
    <scope>NUCLEOTIDE SEQUENCE [LARGE SCALE GENOMIC DNA]</scope>
    <source>
        <strain evidence="8 9">NCTC10119</strain>
    </source>
</reference>
<keyword evidence="5" id="KW-0808">Transferase</keyword>
<keyword evidence="2" id="KW-0813">Transport</keyword>
<protein>
    <submittedName>
        <fullName evidence="8">EIICBA-Mtl</fullName>
    </submittedName>
</protein>
<dbReference type="PANTHER" id="PTHR30181">
    <property type="entry name" value="MANNITOL PERMEASE IIC COMPONENT"/>
    <property type="match status" value="1"/>
</dbReference>
<evidence type="ECO:0000256" key="7">
    <source>
        <dbReference type="SAM" id="Phobius"/>
    </source>
</evidence>
<name>A0AB38W5R8_MYCPM</name>
<dbReference type="EMBL" id="LR214945">
    <property type="protein sequence ID" value="VEU56788.1"/>
    <property type="molecule type" value="Genomic_DNA"/>
</dbReference>
<keyword evidence="7" id="KW-0812">Transmembrane</keyword>
<keyword evidence="7" id="KW-1133">Transmembrane helix</keyword>
<sequence>MRKKLAKVKVHIQSLDSLLSSMTMPIIGIFIAWGLLASFFIPSGWTPDKNLALMVE</sequence>
<evidence type="ECO:0000256" key="6">
    <source>
        <dbReference type="ARBA" id="ARBA00022683"/>
    </source>
</evidence>
<comment type="function">
    <text evidence="1">The phosphoenolpyruvate-dependent sugar phosphotransferase system (sugar PTS), a major carbohydrate active transport system, catalyzes the phosphorylation of incoming sugar substrates concomitantly with their translocation across the cell membrane. The enzyme II CmtAB PTS system is involved in D-mannitol transport.</text>
</comment>
<organism evidence="8 9">
    <name type="scientific">Mycoplasmoides pneumoniae</name>
    <name type="common">Mycoplasma pneumoniae</name>
    <dbReference type="NCBI Taxonomy" id="2104"/>
    <lineage>
        <taxon>Bacteria</taxon>
        <taxon>Bacillati</taxon>
        <taxon>Mycoplasmatota</taxon>
        <taxon>Mycoplasmoidales</taxon>
        <taxon>Mycoplasmoidaceae</taxon>
        <taxon>Mycoplasmoides</taxon>
    </lineage>
</organism>
<evidence type="ECO:0000313" key="8">
    <source>
        <dbReference type="EMBL" id="VEU56788.1"/>
    </source>
</evidence>
<evidence type="ECO:0000256" key="2">
    <source>
        <dbReference type="ARBA" id="ARBA00022448"/>
    </source>
</evidence>
<evidence type="ECO:0000313" key="9">
    <source>
        <dbReference type="Proteomes" id="UP000289557"/>
    </source>
</evidence>
<proteinExistence type="predicted"/>
<dbReference type="InterPro" id="IPR050893">
    <property type="entry name" value="Sugar_PTS"/>
</dbReference>
<gene>
    <name evidence="8" type="primary">mtlA_2</name>
    <name evidence="8" type="ORF">NCTC10119_00040</name>
</gene>
<dbReference type="Proteomes" id="UP000289557">
    <property type="component" value="Chromosome"/>
</dbReference>
<keyword evidence="7" id="KW-0472">Membrane</keyword>
<evidence type="ECO:0000256" key="5">
    <source>
        <dbReference type="ARBA" id="ARBA00022679"/>
    </source>
</evidence>
<feature type="transmembrane region" description="Helical" evidence="7">
    <location>
        <begin position="21"/>
        <end position="41"/>
    </location>
</feature>
<dbReference type="RefSeq" id="WP_225971170.1">
    <property type="nucleotide sequence ID" value="NZ_AP035793.1"/>
</dbReference>
<keyword evidence="4" id="KW-0762">Sugar transport</keyword>
<dbReference type="PANTHER" id="PTHR30181:SF2">
    <property type="entry name" value="PTS SYSTEM MANNITOL-SPECIFIC EIICBA COMPONENT"/>
    <property type="match status" value="1"/>
</dbReference>